<dbReference type="Gene3D" id="1.10.10.10">
    <property type="entry name" value="Winged helix-like DNA-binding domain superfamily/Winged helix DNA-binding domain"/>
    <property type="match status" value="1"/>
</dbReference>
<feature type="domain" description="HVO-A0261-like N-terminal" evidence="2">
    <location>
        <begin position="8"/>
        <end position="86"/>
    </location>
</feature>
<gene>
    <name evidence="3" type="ORF">ACFR9U_09055</name>
</gene>
<dbReference type="InterPro" id="IPR057527">
    <property type="entry name" value="HVO_A0261-like_N"/>
</dbReference>
<evidence type="ECO:0000259" key="1">
    <source>
        <dbReference type="Pfam" id="PF08350"/>
    </source>
</evidence>
<dbReference type="Pfam" id="PF25213">
    <property type="entry name" value="HVO_A0261_N"/>
    <property type="match status" value="1"/>
</dbReference>
<comment type="caution">
    <text evidence="3">The sequence shown here is derived from an EMBL/GenBank/DDBJ whole genome shotgun (WGS) entry which is preliminary data.</text>
</comment>
<organism evidence="3 4">
    <name type="scientific">Halorientalis brevis</name>
    <dbReference type="NCBI Taxonomy" id="1126241"/>
    <lineage>
        <taxon>Archaea</taxon>
        <taxon>Methanobacteriati</taxon>
        <taxon>Methanobacteriota</taxon>
        <taxon>Stenosarchaea group</taxon>
        <taxon>Halobacteria</taxon>
        <taxon>Halobacteriales</taxon>
        <taxon>Haloarculaceae</taxon>
        <taxon>Halorientalis</taxon>
    </lineage>
</organism>
<keyword evidence="4" id="KW-1185">Reference proteome</keyword>
<dbReference type="Pfam" id="PF08350">
    <property type="entry name" value="FilR1_middle"/>
    <property type="match status" value="1"/>
</dbReference>
<feature type="domain" description="Methanogenesis regulatory protein FilR1 middle" evidence="1">
    <location>
        <begin position="121"/>
        <end position="246"/>
    </location>
</feature>
<dbReference type="InterPro" id="IPR036390">
    <property type="entry name" value="WH_DNA-bd_sf"/>
</dbReference>
<dbReference type="SUPFAM" id="SSF46785">
    <property type="entry name" value="Winged helix' DNA-binding domain"/>
    <property type="match status" value="1"/>
</dbReference>
<dbReference type="RefSeq" id="WP_247374951.1">
    <property type="nucleotide sequence ID" value="NZ_JALLGV010000001.1"/>
</dbReference>
<evidence type="ECO:0000259" key="2">
    <source>
        <dbReference type="Pfam" id="PF25213"/>
    </source>
</evidence>
<evidence type="ECO:0000313" key="4">
    <source>
        <dbReference type="Proteomes" id="UP001597119"/>
    </source>
</evidence>
<name>A0ABD6CBP0_9EURY</name>
<dbReference type="AlphaFoldDB" id="A0ABD6CBP0"/>
<accession>A0ABD6CBP0</accession>
<dbReference type="InterPro" id="IPR013561">
    <property type="entry name" value="FilR1_middle_dom"/>
</dbReference>
<reference evidence="3 4" key="1">
    <citation type="journal article" date="2019" name="Int. J. Syst. Evol. Microbiol.">
        <title>The Global Catalogue of Microorganisms (GCM) 10K type strain sequencing project: providing services to taxonomists for standard genome sequencing and annotation.</title>
        <authorList>
            <consortium name="The Broad Institute Genomics Platform"/>
            <consortium name="The Broad Institute Genome Sequencing Center for Infectious Disease"/>
            <person name="Wu L."/>
            <person name="Ma J."/>
        </authorList>
    </citation>
    <scope>NUCLEOTIDE SEQUENCE [LARGE SCALE GENOMIC DNA]</scope>
    <source>
        <strain evidence="3 4">CGMCC 1.12125</strain>
    </source>
</reference>
<sequence length="257" mass="28326">MSADPVAEILHVFHKRYEILKCICDGQLDKREIEDKIDSSRPTIDRAYRELEDLGMLASTGTSYELTNFGKLCCEEFARTEDTLQTVTGMEDILSYLPRDAGFDVGLLEGAAVHYAEEHAPQEPFVEIVDVAANASEVKGYSSTIMPHYVDSFHSLVVEAGVPTTLVFTEDVVETGHSNYAEKFGEIVAAENSTIYATTEVYTYGTVIGDGTVAVPVGNERDRLHAVIVNDTDSAVEWASEFLERIIASDQSRRLSA</sequence>
<dbReference type="Proteomes" id="UP001597119">
    <property type="component" value="Unassembled WGS sequence"/>
</dbReference>
<dbReference type="InterPro" id="IPR036388">
    <property type="entry name" value="WH-like_DNA-bd_sf"/>
</dbReference>
<evidence type="ECO:0000313" key="3">
    <source>
        <dbReference type="EMBL" id="MFD1587131.1"/>
    </source>
</evidence>
<dbReference type="EMBL" id="JBHUDJ010000003">
    <property type="protein sequence ID" value="MFD1587131.1"/>
    <property type="molecule type" value="Genomic_DNA"/>
</dbReference>
<proteinExistence type="predicted"/>
<protein>
    <submittedName>
        <fullName evidence="3">Helix-turn-helix transcriptional regulator</fullName>
    </submittedName>
</protein>